<evidence type="ECO:0000259" key="7">
    <source>
        <dbReference type="PROSITE" id="PS50011"/>
    </source>
</evidence>
<keyword evidence="1" id="KW-0723">Serine/threonine-protein kinase</keyword>
<feature type="binding site" evidence="4">
    <location>
        <position position="879"/>
    </location>
    <ligand>
        <name>ATP</name>
        <dbReference type="ChEBI" id="CHEBI:30616"/>
    </ligand>
</feature>
<sequence>MNLLILIYYLISFVYSEEAICGDGERDLFYEECDNVAFCSNCKCEYGYSYDKERNACNPHCDIDGCLNGCDTSQTCSKCNVNEGYYEDCHGCQNGFFQQGFMKCIKVTDELKATVRSCKSIIEATDLTYIRKLDFISGTSKILHLKKSEAVLSVENCFDRLESKTPYSYGFWFEINAKEEGYISIETTRHYSSYVIDYYILQGKDIGEDTRIIILNNCRDDLEPNTSEDCEFENDDIDWYILDSHAITHVVPGIPKYVFISMAFAGIFTKDPVVLFTFQKNSCGSFYEEILWNDIINGSSIKLLKRSNMFPSTNKCINTPQYGSWFLIRGIEQSISISTCNTENGVNAGFNVIEVDSGPINSTLSCSEENPTAKCVVTGSKSCENGDTYHSKAIISLKPGKNYFIFLTTSNLQQVQLRIDVKAVCPMGCGENGICSTASGGCICLNGYIKKGEICTLCGNKIVDEEEDCDISQQKDDIKCDIDTCMCHYGYVPMLINGTIKCSLKTCGNGILDDGEECDGGIGCDHCICEEGYNPYYTPRKSCLSVMCGNKIVNDGEECDGGDGCYECECQAGWYKTGGTSCRSLEIGLFLKIETSSGVGLYILVWLSLLLIIMFRYKKLTSEIQEEWRAQTDLPFLESTIIPFNKTNSQYIDIRTNTSYFEFDNPSINFKDIDNRMEVDEPVQTTVELKNNYKEVLYFTFHCGEYQKYDIMFSPVIGTVRPGDSIIITVNLIVKCTTILKERVPVTLRYGKLKSILKEIEKNNPEVLQINSSQNSDVSDDPRNKSDTTSSHCTDKGHIITKNNSVVSNESGQSKSKKNKENKLKDIRKFHVYLNLQVESALSTKLDYEEINLFHPPIGSGTFGIVYRAEWRMVDVAVKVLKTDLVDLNDLLPNFMQEAEMMERIRCQYVVNFIGSVVSSDTLCLVTEFCPLGSLRKYMKTNAMSEFLKVRFCQDIARGMEYLHENDIVHRDLKTDNILVYSNNPNDAVTIKVTDFGTSRSFIESSGNIALQNIGTPMYMAPEIFQSEQMTLKSDVFSFAICMLEIWLGKEPYDPAKFPDSESILKYVCSGKRLHISDSCLIKAIIEQCWAQKPNERPTFKEAGNLLLPIVINLTHINTKKSSTKTGGSSHSTEQNIDPKKINSSSLLNSSEVSSEYVSNNSNKKGRDVSINENEIKK</sequence>
<keyword evidence="2 4" id="KW-0547">Nucleotide-binding</keyword>
<dbReference type="InterPro" id="IPR008271">
    <property type="entry name" value="Ser/Thr_kinase_AS"/>
</dbReference>
<dbReference type="InterPro" id="IPR017441">
    <property type="entry name" value="Protein_kinase_ATP_BS"/>
</dbReference>
<keyword evidence="6" id="KW-0732">Signal</keyword>
<dbReference type="Pfam" id="PF07714">
    <property type="entry name" value="PK_Tyr_Ser-Thr"/>
    <property type="match status" value="1"/>
</dbReference>
<feature type="region of interest" description="Disordered" evidence="5">
    <location>
        <begin position="768"/>
        <end position="796"/>
    </location>
</feature>
<feature type="compositionally biased region" description="Low complexity" evidence="5">
    <location>
        <begin position="1143"/>
        <end position="1163"/>
    </location>
</feature>
<feature type="compositionally biased region" description="Basic and acidic residues" evidence="5">
    <location>
        <begin position="1165"/>
        <end position="1178"/>
    </location>
</feature>
<proteinExistence type="predicted"/>
<feature type="chain" id="PRO_5045667739" description="Protein kinase domain-containing protein" evidence="6">
    <location>
        <begin position="17"/>
        <end position="1178"/>
    </location>
</feature>
<evidence type="ECO:0000256" key="3">
    <source>
        <dbReference type="ARBA" id="ARBA00022840"/>
    </source>
</evidence>
<dbReference type="Gene3D" id="1.10.510.10">
    <property type="entry name" value="Transferase(Phosphotransferase) domain 1"/>
    <property type="match status" value="1"/>
</dbReference>
<dbReference type="EMBL" id="BAAFRS010000139">
    <property type="protein sequence ID" value="GAB1223225.1"/>
    <property type="molecule type" value="Genomic_DNA"/>
</dbReference>
<accession>A0ABQ0DK37</accession>
<evidence type="ECO:0000256" key="5">
    <source>
        <dbReference type="SAM" id="MobiDB-lite"/>
    </source>
</evidence>
<dbReference type="InterPro" id="IPR011009">
    <property type="entry name" value="Kinase-like_dom_sf"/>
</dbReference>
<feature type="domain" description="Protein kinase" evidence="7">
    <location>
        <begin position="852"/>
        <end position="1111"/>
    </location>
</feature>
<organism evidence="8 9">
    <name type="scientific">Entamoeba nuttalli</name>
    <dbReference type="NCBI Taxonomy" id="412467"/>
    <lineage>
        <taxon>Eukaryota</taxon>
        <taxon>Amoebozoa</taxon>
        <taxon>Evosea</taxon>
        <taxon>Archamoebae</taxon>
        <taxon>Mastigamoebida</taxon>
        <taxon>Entamoebidae</taxon>
        <taxon>Entamoeba</taxon>
    </lineage>
</organism>
<keyword evidence="1" id="KW-0418">Kinase</keyword>
<evidence type="ECO:0000256" key="2">
    <source>
        <dbReference type="ARBA" id="ARBA00022741"/>
    </source>
</evidence>
<dbReference type="PROSITE" id="PS00107">
    <property type="entry name" value="PROTEIN_KINASE_ATP"/>
    <property type="match status" value="1"/>
</dbReference>
<evidence type="ECO:0000256" key="6">
    <source>
        <dbReference type="SAM" id="SignalP"/>
    </source>
</evidence>
<keyword evidence="9" id="KW-1185">Reference proteome</keyword>
<dbReference type="InterPro" id="IPR000719">
    <property type="entry name" value="Prot_kinase_dom"/>
</dbReference>
<dbReference type="PROSITE" id="PS50011">
    <property type="entry name" value="PROTEIN_KINASE_DOM"/>
    <property type="match status" value="1"/>
</dbReference>
<evidence type="ECO:0000313" key="9">
    <source>
        <dbReference type="Proteomes" id="UP001628156"/>
    </source>
</evidence>
<feature type="region of interest" description="Disordered" evidence="5">
    <location>
        <begin position="1121"/>
        <end position="1178"/>
    </location>
</feature>
<dbReference type="PRINTS" id="PR00109">
    <property type="entry name" value="TYRKINASE"/>
</dbReference>
<feature type="compositionally biased region" description="Low complexity" evidence="5">
    <location>
        <begin position="1124"/>
        <end position="1133"/>
    </location>
</feature>
<evidence type="ECO:0000256" key="4">
    <source>
        <dbReference type="PROSITE-ProRule" id="PRU10141"/>
    </source>
</evidence>
<dbReference type="InterPro" id="IPR053215">
    <property type="entry name" value="TKL_Ser/Thr_kinase"/>
</dbReference>
<evidence type="ECO:0000313" key="8">
    <source>
        <dbReference type="EMBL" id="GAB1223225.1"/>
    </source>
</evidence>
<gene>
    <name evidence="8" type="ORF">ENUP19_0139G0012</name>
</gene>
<dbReference type="InterPro" id="IPR001245">
    <property type="entry name" value="Ser-Thr/Tyr_kinase_cat_dom"/>
</dbReference>
<reference evidence="8 9" key="1">
    <citation type="journal article" date="2019" name="PLoS Negl. Trop. Dis.">
        <title>Whole genome sequencing of Entamoeba nuttalli reveals mammalian host-related molecular signatures and a novel octapeptide-repeat surface protein.</title>
        <authorList>
            <person name="Tanaka M."/>
            <person name="Makiuchi T."/>
            <person name="Komiyama T."/>
            <person name="Shiina T."/>
            <person name="Osaki K."/>
            <person name="Tachibana H."/>
        </authorList>
    </citation>
    <scope>NUCLEOTIDE SEQUENCE [LARGE SCALE GENOMIC DNA]</scope>
    <source>
        <strain evidence="8 9">P19-061405</strain>
    </source>
</reference>
<name>A0ABQ0DK37_9EUKA</name>
<dbReference type="SMART" id="SM00220">
    <property type="entry name" value="S_TKc"/>
    <property type="match status" value="1"/>
</dbReference>
<keyword evidence="1" id="KW-0808">Transferase</keyword>
<feature type="signal peptide" evidence="6">
    <location>
        <begin position="1"/>
        <end position="16"/>
    </location>
</feature>
<keyword evidence="3 4" id="KW-0067">ATP-binding</keyword>
<evidence type="ECO:0000256" key="1">
    <source>
        <dbReference type="ARBA" id="ARBA00022527"/>
    </source>
</evidence>
<protein>
    <recommendedName>
        <fullName evidence="7">Protein kinase domain-containing protein</fullName>
    </recommendedName>
</protein>
<dbReference type="SUPFAM" id="SSF56112">
    <property type="entry name" value="Protein kinase-like (PK-like)"/>
    <property type="match status" value="1"/>
</dbReference>
<dbReference type="CDD" id="cd13999">
    <property type="entry name" value="STKc_MAP3K-like"/>
    <property type="match status" value="1"/>
</dbReference>
<dbReference type="PROSITE" id="PS00108">
    <property type="entry name" value="PROTEIN_KINASE_ST"/>
    <property type="match status" value="1"/>
</dbReference>
<dbReference type="PANTHER" id="PTHR45756">
    <property type="entry name" value="PALMITOYLTRANSFERASE"/>
    <property type="match status" value="1"/>
</dbReference>
<dbReference type="PANTHER" id="PTHR45756:SF1">
    <property type="entry name" value="PROTEIN KINASE DOMAIN CONTAINING PROTEIN"/>
    <property type="match status" value="1"/>
</dbReference>
<comment type="caution">
    <text evidence="8">The sequence shown here is derived from an EMBL/GenBank/DDBJ whole genome shotgun (WGS) entry which is preliminary data.</text>
</comment>
<dbReference type="Proteomes" id="UP001628156">
    <property type="component" value="Unassembled WGS sequence"/>
</dbReference>